<proteinExistence type="predicted"/>
<comment type="caution">
    <text evidence="1">The sequence shown here is derived from an EMBL/GenBank/DDBJ whole genome shotgun (WGS) entry which is preliminary data.</text>
</comment>
<sequence length="149" mass="17691">MELTKYNLFAKADRFRRFRMKSKFASFKSTLKHMVRSGKYVLCTDFITEGRGLSEERCESLWKMVIMPALTVDTDITNVPFPSSTSYFDRSRYFDNKIVNSDTQIRQMPYEESDVSYTAEEQTRRVYEARQNVPKDTKTVAIFMTRRQR</sequence>
<reference evidence="1 2" key="1">
    <citation type="journal article" date="2015" name="Genome Biol. Evol.">
        <title>Comparative Genomics of a Bacterivorous Green Alga Reveals Evolutionary Causalities and Consequences of Phago-Mixotrophic Mode of Nutrition.</title>
        <authorList>
            <person name="Burns J.A."/>
            <person name="Paasch A."/>
            <person name="Narechania A."/>
            <person name="Kim E."/>
        </authorList>
    </citation>
    <scope>NUCLEOTIDE SEQUENCE [LARGE SCALE GENOMIC DNA]</scope>
    <source>
        <strain evidence="1 2">PLY_AMNH</strain>
    </source>
</reference>
<organism evidence="1 2">
    <name type="scientific">Cymbomonas tetramitiformis</name>
    <dbReference type="NCBI Taxonomy" id="36881"/>
    <lineage>
        <taxon>Eukaryota</taxon>
        <taxon>Viridiplantae</taxon>
        <taxon>Chlorophyta</taxon>
        <taxon>Pyramimonadophyceae</taxon>
        <taxon>Pyramimonadales</taxon>
        <taxon>Pyramimonadaceae</taxon>
        <taxon>Cymbomonas</taxon>
    </lineage>
</organism>
<keyword evidence="2" id="KW-1185">Reference proteome</keyword>
<dbReference type="AlphaFoldDB" id="A0AAE0GUH5"/>
<dbReference type="Proteomes" id="UP001190700">
    <property type="component" value="Unassembled WGS sequence"/>
</dbReference>
<evidence type="ECO:0000313" key="2">
    <source>
        <dbReference type="Proteomes" id="UP001190700"/>
    </source>
</evidence>
<dbReference type="EMBL" id="LGRX02002313">
    <property type="protein sequence ID" value="KAK3284351.1"/>
    <property type="molecule type" value="Genomic_DNA"/>
</dbReference>
<name>A0AAE0GUH5_9CHLO</name>
<accession>A0AAE0GUH5</accession>
<gene>
    <name evidence="1" type="ORF">CYMTET_7997</name>
</gene>
<protein>
    <submittedName>
        <fullName evidence="1">Uncharacterized protein</fullName>
    </submittedName>
</protein>
<evidence type="ECO:0000313" key="1">
    <source>
        <dbReference type="EMBL" id="KAK3284351.1"/>
    </source>
</evidence>